<proteinExistence type="predicted"/>
<comment type="caution">
    <text evidence="2">The sequence shown here is derived from an EMBL/GenBank/DDBJ whole genome shotgun (WGS) entry which is preliminary data.</text>
</comment>
<sequence>MRQILVVAILVLVTATKLSAQHKAYFEPSLAKTKTKNSLYNSIKLIDSRTDTTLGFVQTGAFNRRAVVVTKQPLENILSSIFYSAVDSDAGSGKLLLHLRQFNFAELTAGMSESGYLAFQADLYSQINDQFKLIGAIDTLFQLRSSIDVTNPLLKKGSDTLAGFIQSHLTKNTVNELTYSYSDVVHIDSIEKKSIKLYNTKTYTDGLYLTYKSFKDQKADKDLTVSGAYLYPGNVKALDENGKLKEVKLNKSYAVVYKGEPYIVTSYGFYPLQKNSNNDFTFTGKARVSAGAGTMIASSMFGVLGALITSGGDDATFLMKIDHRNGSIIRLKEIVEAKPISVPSKVDSW</sequence>
<accession>A0A926S4K6</accession>
<dbReference type="EMBL" id="JACWMX010000001">
    <property type="protein sequence ID" value="MBD1391871.1"/>
    <property type="molecule type" value="Genomic_DNA"/>
</dbReference>
<reference evidence="2" key="1">
    <citation type="submission" date="2020-09" db="EMBL/GenBank/DDBJ databases">
        <title>Novel species of Mucilaginibacter isolated from a glacier on the Tibetan Plateau.</title>
        <authorList>
            <person name="Liu Q."/>
            <person name="Xin Y.-H."/>
        </authorList>
    </citation>
    <scope>NUCLEOTIDE SEQUENCE</scope>
    <source>
        <strain evidence="2">ZB1P21</strain>
    </source>
</reference>
<protein>
    <submittedName>
        <fullName evidence="2">Uncharacterized protein</fullName>
    </submittedName>
</protein>
<organism evidence="2 3">
    <name type="scientific">Mucilaginibacter glaciei</name>
    <dbReference type="NCBI Taxonomy" id="2772109"/>
    <lineage>
        <taxon>Bacteria</taxon>
        <taxon>Pseudomonadati</taxon>
        <taxon>Bacteroidota</taxon>
        <taxon>Sphingobacteriia</taxon>
        <taxon>Sphingobacteriales</taxon>
        <taxon>Sphingobacteriaceae</taxon>
        <taxon>Mucilaginibacter</taxon>
    </lineage>
</organism>
<keyword evidence="3" id="KW-1185">Reference proteome</keyword>
<dbReference type="Proteomes" id="UP000619078">
    <property type="component" value="Unassembled WGS sequence"/>
</dbReference>
<keyword evidence="1" id="KW-0732">Signal</keyword>
<name>A0A926S4K6_9SPHI</name>
<dbReference type="AlphaFoldDB" id="A0A926S4K6"/>
<evidence type="ECO:0000313" key="3">
    <source>
        <dbReference type="Proteomes" id="UP000619078"/>
    </source>
</evidence>
<evidence type="ECO:0000256" key="1">
    <source>
        <dbReference type="SAM" id="SignalP"/>
    </source>
</evidence>
<dbReference type="RefSeq" id="WP_191160214.1">
    <property type="nucleotide sequence ID" value="NZ_JACWMX010000001.1"/>
</dbReference>
<gene>
    <name evidence="2" type="ORF">IDJ76_02045</name>
</gene>
<feature type="signal peptide" evidence="1">
    <location>
        <begin position="1"/>
        <end position="20"/>
    </location>
</feature>
<evidence type="ECO:0000313" key="2">
    <source>
        <dbReference type="EMBL" id="MBD1391871.1"/>
    </source>
</evidence>
<feature type="chain" id="PRO_5038024401" evidence="1">
    <location>
        <begin position="21"/>
        <end position="349"/>
    </location>
</feature>